<accession>A0A074X869</accession>
<dbReference type="RefSeq" id="XP_029757867.1">
    <property type="nucleotide sequence ID" value="XM_029910258.1"/>
</dbReference>
<dbReference type="EMBL" id="KL584990">
    <property type="protein sequence ID" value="KEQ81680.1"/>
    <property type="molecule type" value="Genomic_DNA"/>
</dbReference>
<dbReference type="HOGENOM" id="CLU_2793574_0_0_1"/>
<organism evidence="2 3">
    <name type="scientific">Aureobasidium pullulans EXF-150</name>
    <dbReference type="NCBI Taxonomy" id="1043002"/>
    <lineage>
        <taxon>Eukaryota</taxon>
        <taxon>Fungi</taxon>
        <taxon>Dikarya</taxon>
        <taxon>Ascomycota</taxon>
        <taxon>Pezizomycotina</taxon>
        <taxon>Dothideomycetes</taxon>
        <taxon>Dothideomycetidae</taxon>
        <taxon>Dothideales</taxon>
        <taxon>Saccotheciaceae</taxon>
        <taxon>Aureobasidium</taxon>
    </lineage>
</organism>
<sequence length="68" mass="7755">MHFYCVLHLAANLLLCSKIMHRPRKESPSMSRRVCFVFHVSSKHNVRGSIKPMLCLCSCCQADDCLDS</sequence>
<gene>
    <name evidence="2" type="ORF">M438DRAFT_68993</name>
</gene>
<keyword evidence="1" id="KW-0732">Signal</keyword>
<evidence type="ECO:0000256" key="1">
    <source>
        <dbReference type="SAM" id="SignalP"/>
    </source>
</evidence>
<protein>
    <recommendedName>
        <fullName evidence="4">Secreted protein</fullName>
    </recommendedName>
</protein>
<dbReference type="Proteomes" id="UP000030706">
    <property type="component" value="Unassembled WGS sequence"/>
</dbReference>
<proteinExistence type="predicted"/>
<feature type="chain" id="PRO_5001702112" description="Secreted protein" evidence="1">
    <location>
        <begin position="17"/>
        <end position="68"/>
    </location>
</feature>
<keyword evidence="3" id="KW-1185">Reference proteome</keyword>
<evidence type="ECO:0000313" key="2">
    <source>
        <dbReference type="EMBL" id="KEQ81680.1"/>
    </source>
</evidence>
<reference evidence="2 3" key="1">
    <citation type="journal article" date="2014" name="BMC Genomics">
        <title>Genome sequencing of four Aureobasidium pullulans varieties: biotechnological potential, stress tolerance, and description of new species.</title>
        <authorList>
            <person name="Gostin Ar C."/>
            <person name="Ohm R.A."/>
            <person name="Kogej T."/>
            <person name="Sonjak S."/>
            <person name="Turk M."/>
            <person name="Zajc J."/>
            <person name="Zalar P."/>
            <person name="Grube M."/>
            <person name="Sun H."/>
            <person name="Han J."/>
            <person name="Sharma A."/>
            <person name="Chiniquy J."/>
            <person name="Ngan C.Y."/>
            <person name="Lipzen A."/>
            <person name="Barry K."/>
            <person name="Grigoriev I.V."/>
            <person name="Gunde-Cimerman N."/>
        </authorList>
    </citation>
    <scope>NUCLEOTIDE SEQUENCE [LARGE SCALE GENOMIC DNA]</scope>
    <source>
        <strain evidence="2 3">EXF-150</strain>
    </source>
</reference>
<evidence type="ECO:0008006" key="4">
    <source>
        <dbReference type="Google" id="ProtNLM"/>
    </source>
</evidence>
<feature type="signal peptide" evidence="1">
    <location>
        <begin position="1"/>
        <end position="16"/>
    </location>
</feature>
<evidence type="ECO:0000313" key="3">
    <source>
        <dbReference type="Proteomes" id="UP000030706"/>
    </source>
</evidence>
<dbReference type="GeneID" id="40752564"/>
<name>A0A074X869_AURPU</name>
<dbReference type="AlphaFoldDB" id="A0A074X869"/>